<dbReference type="OrthoDB" id="3926238at2759"/>
<evidence type="ECO:0000313" key="2">
    <source>
        <dbReference type="EMBL" id="PMD65012.1"/>
    </source>
</evidence>
<dbReference type="Proteomes" id="UP000235371">
    <property type="component" value="Unassembled WGS sequence"/>
</dbReference>
<dbReference type="AlphaFoldDB" id="A0A2J6TPS5"/>
<feature type="compositionally biased region" description="Basic residues" evidence="1">
    <location>
        <begin position="72"/>
        <end position="82"/>
    </location>
</feature>
<dbReference type="GeneID" id="36587513"/>
<name>A0A2J6TPS5_9HELO</name>
<proteinExistence type="predicted"/>
<dbReference type="InParanoid" id="A0A2J6TPS5"/>
<gene>
    <name evidence="2" type="ORF">K444DRAFT_608692</name>
</gene>
<sequence>MCYWYKHDYSCKHVTYALGRYCSAANLIQTPCKKRNIWQTIRMGEECEECAMPEGRGHAAGYDGVPEQQHKGGVKAKKGRKR</sequence>
<evidence type="ECO:0000256" key="1">
    <source>
        <dbReference type="SAM" id="MobiDB-lite"/>
    </source>
</evidence>
<feature type="region of interest" description="Disordered" evidence="1">
    <location>
        <begin position="60"/>
        <end position="82"/>
    </location>
</feature>
<organism evidence="2 3">
    <name type="scientific">Hyaloscypha bicolor E</name>
    <dbReference type="NCBI Taxonomy" id="1095630"/>
    <lineage>
        <taxon>Eukaryota</taxon>
        <taxon>Fungi</taxon>
        <taxon>Dikarya</taxon>
        <taxon>Ascomycota</taxon>
        <taxon>Pezizomycotina</taxon>
        <taxon>Leotiomycetes</taxon>
        <taxon>Helotiales</taxon>
        <taxon>Hyaloscyphaceae</taxon>
        <taxon>Hyaloscypha</taxon>
        <taxon>Hyaloscypha bicolor</taxon>
    </lineage>
</organism>
<keyword evidence="3" id="KW-1185">Reference proteome</keyword>
<evidence type="ECO:0000313" key="3">
    <source>
        <dbReference type="Proteomes" id="UP000235371"/>
    </source>
</evidence>
<dbReference type="RefSeq" id="XP_024741916.1">
    <property type="nucleotide sequence ID" value="XM_024879436.1"/>
</dbReference>
<dbReference type="EMBL" id="KZ613747">
    <property type="protein sequence ID" value="PMD65012.1"/>
    <property type="molecule type" value="Genomic_DNA"/>
</dbReference>
<reference evidence="2 3" key="1">
    <citation type="submission" date="2016-04" db="EMBL/GenBank/DDBJ databases">
        <title>A degradative enzymes factory behind the ericoid mycorrhizal symbiosis.</title>
        <authorList>
            <consortium name="DOE Joint Genome Institute"/>
            <person name="Martino E."/>
            <person name="Morin E."/>
            <person name="Grelet G."/>
            <person name="Kuo A."/>
            <person name="Kohler A."/>
            <person name="Daghino S."/>
            <person name="Barry K."/>
            <person name="Choi C."/>
            <person name="Cichocki N."/>
            <person name="Clum A."/>
            <person name="Copeland A."/>
            <person name="Hainaut M."/>
            <person name="Haridas S."/>
            <person name="Labutti K."/>
            <person name="Lindquist E."/>
            <person name="Lipzen A."/>
            <person name="Khouja H.-R."/>
            <person name="Murat C."/>
            <person name="Ohm R."/>
            <person name="Olson A."/>
            <person name="Spatafora J."/>
            <person name="Veneault-Fourrey C."/>
            <person name="Henrissat B."/>
            <person name="Grigoriev I."/>
            <person name="Martin F."/>
            <person name="Perotto S."/>
        </authorList>
    </citation>
    <scope>NUCLEOTIDE SEQUENCE [LARGE SCALE GENOMIC DNA]</scope>
    <source>
        <strain evidence="2 3">E</strain>
    </source>
</reference>
<protein>
    <submittedName>
        <fullName evidence="2">Uncharacterized protein</fullName>
    </submittedName>
</protein>
<accession>A0A2J6TPS5</accession>